<keyword evidence="2" id="KW-1185">Reference proteome</keyword>
<organism evidence="1 2">
    <name type="scientific">Taenia crassiceps</name>
    <dbReference type="NCBI Taxonomy" id="6207"/>
    <lineage>
        <taxon>Eukaryota</taxon>
        <taxon>Metazoa</taxon>
        <taxon>Spiralia</taxon>
        <taxon>Lophotrochozoa</taxon>
        <taxon>Platyhelminthes</taxon>
        <taxon>Cestoda</taxon>
        <taxon>Eucestoda</taxon>
        <taxon>Cyclophyllidea</taxon>
        <taxon>Taeniidae</taxon>
        <taxon>Taenia</taxon>
    </lineage>
</organism>
<accession>A0ABR4QCN5</accession>
<dbReference type="EMBL" id="JAKROA010000004">
    <property type="protein sequence ID" value="KAL5107412.1"/>
    <property type="molecule type" value="Genomic_DNA"/>
</dbReference>
<protein>
    <submittedName>
        <fullName evidence="1">Uncharacterized protein</fullName>
    </submittedName>
</protein>
<evidence type="ECO:0000313" key="2">
    <source>
        <dbReference type="Proteomes" id="UP001651158"/>
    </source>
</evidence>
<name>A0ABR4QCN5_9CEST</name>
<reference evidence="1 2" key="1">
    <citation type="journal article" date="2022" name="Front. Cell. Infect. Microbiol.">
        <title>The Genomes of Two Strains of Taenia crassiceps the Animal Model for the Study of Human Cysticercosis.</title>
        <authorList>
            <person name="Bobes R.J."/>
            <person name="Estrada K."/>
            <person name="Rios-Valencia D.G."/>
            <person name="Calderon-Gallegos A."/>
            <person name="de la Torre P."/>
            <person name="Carrero J.C."/>
            <person name="Sanchez-Flores A."/>
            <person name="Laclette J.P."/>
        </authorList>
    </citation>
    <scope>NUCLEOTIDE SEQUENCE [LARGE SCALE GENOMIC DNA]</scope>
    <source>
        <strain evidence="1">WFUcys</strain>
    </source>
</reference>
<sequence>MAPLESRLLQGETSRVCKRSDVGMLPDRSCGTPHPRDCLEQHRNATCITRGSIAFAISLSALCEYLQARMFYQGDVMEYNPGSSMLTDAKACGLAEVESRNGFQRCRIDELASQINKQNRSKTFRRLHGPFGGLTALEALQLIKARGPNIIDRLPARKFKSAPTKATHDVSQATSMWFAVKRRQPVSRLPRYVVRSRGDPLIKVEANQRNADYKSGREIETTGVKPCKPTYRLIRRGKCIHGITIYPSLAMVIHPPQTTAPFESGDERCDLCSTVSKIAEMTQTSASDLTSSPLMRSISHLTPILGTYETPVQTGYKDLVPMNQQHQQEQQKQQLQQEYLKFVNSKDVTDKAICSPLADASNSTFDRGSVAAVQHHTRSDEAIPLSSLDAQGATETLQVTVPSCKTTSDGTPRQSAYKEPSDRRVHKKVRLAILVHPTATPTTCVGPKHDNAMPYHSSTTNSFRESLTNCSQSVTTFSSGSDNLMPDLDSCILDDQPTDISEVYAANGSGEGAFTKSFNNYQEGEVKTKQESKFEEENVQNTLTCITPPPCLSSISGCSSSTTSMGLLGREKGHKSESPLINENESSRMPVTVNSTFQPNATAVDRPLGDKRAHWSRRCSPTALKWAPKSVLMSKLSNISLARLSLEPPKPEVKVISPYTRTSCPEQINPLSEEVNSVKSCKRESNSLNATIEPFQTKFIVEMEVADSISALLEPTVRTLQDRDEVVVGVSYLPPSLHRIPRPLPADNHFWKRQKRAVMEESKFLKWVLKHANVSTTEMNTVVMHIAPNVLQCTKHRLPQITEVEDTTMYCTKKIHSELLHPYNIGTAGTSAP</sequence>
<comment type="caution">
    <text evidence="1">The sequence shown here is derived from an EMBL/GenBank/DDBJ whole genome shotgun (WGS) entry which is preliminary data.</text>
</comment>
<evidence type="ECO:0000313" key="1">
    <source>
        <dbReference type="EMBL" id="KAL5107412.1"/>
    </source>
</evidence>
<dbReference type="Proteomes" id="UP001651158">
    <property type="component" value="Unassembled WGS sequence"/>
</dbReference>
<proteinExistence type="predicted"/>
<gene>
    <name evidence="1" type="ORF">TcWFU_001925</name>
</gene>